<evidence type="ECO:0000259" key="2">
    <source>
        <dbReference type="Pfam" id="PF02517"/>
    </source>
</evidence>
<evidence type="ECO:0000313" key="4">
    <source>
        <dbReference type="Proteomes" id="UP000663400"/>
    </source>
</evidence>
<keyword evidence="1" id="KW-0472">Membrane</keyword>
<feature type="domain" description="CAAX prenyl protease 2/Lysostaphin resistance protein A-like" evidence="2">
    <location>
        <begin position="126"/>
        <end position="214"/>
    </location>
</feature>
<evidence type="ECO:0000313" key="3">
    <source>
        <dbReference type="EMBL" id="QSX74036.1"/>
    </source>
</evidence>
<dbReference type="RefSeq" id="WP_200607577.1">
    <property type="nucleotide sequence ID" value="NZ_CP071517.1"/>
</dbReference>
<reference evidence="3 4" key="1">
    <citation type="submission" date="2021-02" db="EMBL/GenBank/DDBJ databases">
        <title>Lysobacter arenosi sp. nov., isolated from soil of gangwondo yeongwol, south Korea.</title>
        <authorList>
            <person name="Kim K.R."/>
            <person name="Kim K.H."/>
            <person name="Jeon C.O."/>
        </authorList>
    </citation>
    <scope>NUCLEOTIDE SEQUENCE [LARGE SCALE GENOMIC DNA]</scope>
    <source>
        <strain evidence="3 4">R7</strain>
    </source>
</reference>
<dbReference type="PANTHER" id="PTHR39430:SF1">
    <property type="entry name" value="PROTEASE"/>
    <property type="match status" value="1"/>
</dbReference>
<dbReference type="InterPro" id="IPR003675">
    <property type="entry name" value="Rce1/LyrA-like_dom"/>
</dbReference>
<dbReference type="Proteomes" id="UP000663400">
    <property type="component" value="Chromosome"/>
</dbReference>
<accession>A0ABX7RAL6</accession>
<name>A0ABX7RAL6_9GAMM</name>
<feature type="transmembrane region" description="Helical" evidence="1">
    <location>
        <begin position="18"/>
        <end position="47"/>
    </location>
</feature>
<dbReference type="EMBL" id="CP071517">
    <property type="protein sequence ID" value="QSX74036.1"/>
    <property type="molecule type" value="Genomic_DNA"/>
</dbReference>
<feature type="transmembrane region" description="Helical" evidence="1">
    <location>
        <begin position="53"/>
        <end position="73"/>
    </location>
</feature>
<gene>
    <name evidence="3" type="ORF">HIV01_012515</name>
</gene>
<keyword evidence="4" id="KW-1185">Reference proteome</keyword>
<organism evidence="3 4">
    <name type="scientific">Lysobacter arenosi</name>
    <dbReference type="NCBI Taxonomy" id="2795387"/>
    <lineage>
        <taxon>Bacteria</taxon>
        <taxon>Pseudomonadati</taxon>
        <taxon>Pseudomonadota</taxon>
        <taxon>Gammaproteobacteria</taxon>
        <taxon>Lysobacterales</taxon>
        <taxon>Lysobacteraceae</taxon>
        <taxon>Lysobacter</taxon>
    </lineage>
</organism>
<keyword evidence="3" id="KW-0482">Metalloprotease</keyword>
<feature type="transmembrane region" description="Helical" evidence="1">
    <location>
        <begin position="210"/>
        <end position="226"/>
    </location>
</feature>
<keyword evidence="1" id="KW-1133">Transmembrane helix</keyword>
<dbReference type="Pfam" id="PF02517">
    <property type="entry name" value="Rce1-like"/>
    <property type="match status" value="1"/>
</dbReference>
<protein>
    <submittedName>
        <fullName evidence="3">CPBP family intramembrane metalloprotease</fullName>
    </submittedName>
</protein>
<dbReference type="GO" id="GO:0008237">
    <property type="term" value="F:metallopeptidase activity"/>
    <property type="evidence" value="ECO:0007669"/>
    <property type="project" value="UniProtKB-KW"/>
</dbReference>
<feature type="transmembrane region" description="Helical" evidence="1">
    <location>
        <begin position="85"/>
        <end position="111"/>
    </location>
</feature>
<feature type="transmembrane region" description="Helical" evidence="1">
    <location>
        <begin position="254"/>
        <end position="272"/>
    </location>
</feature>
<feature type="transmembrane region" description="Helical" evidence="1">
    <location>
        <begin position="154"/>
        <end position="173"/>
    </location>
</feature>
<keyword evidence="1" id="KW-0812">Transmembrane</keyword>
<feature type="transmembrane region" description="Helical" evidence="1">
    <location>
        <begin position="123"/>
        <end position="142"/>
    </location>
</feature>
<proteinExistence type="predicted"/>
<feature type="transmembrane region" description="Helical" evidence="1">
    <location>
        <begin position="179"/>
        <end position="198"/>
    </location>
</feature>
<keyword evidence="3" id="KW-0645">Protease</keyword>
<sequence>MTEAPSISQRAWQALLKLVLGLAAVTLSMLLFRSLLLPALVAVFHLAEPATAVLRRSGILAFALLGYWLFVRFHEKRAATELRIVPLGIGLGALSGALLISITTLSLFALGNYEVVAVRGMQGVPPIAGAILVAAVIEEIVFRGIVFRALEGALGTVAAVLVQSLVFAIMHWFNAGADVTMVLALTLIGAFWTCVFIASRNLWVVGLHHAAWNFAIFATGIPLSGMEDWRAKAPLESIYHGPTWLTGGEFGPETSIITAVVVLASIVVLVRWTRRQQAATA</sequence>
<evidence type="ECO:0000256" key="1">
    <source>
        <dbReference type="SAM" id="Phobius"/>
    </source>
</evidence>
<dbReference type="PANTHER" id="PTHR39430">
    <property type="entry name" value="MEMBRANE-ASSOCIATED PROTEASE-RELATED"/>
    <property type="match status" value="1"/>
</dbReference>
<keyword evidence="3" id="KW-0378">Hydrolase</keyword>